<reference evidence="6 8" key="1">
    <citation type="submission" date="2018-08" db="EMBL/GenBank/DDBJ databases">
        <title>Proposal of Muricauda 72 sp.nov. and Muricauda NH166 sp.nov., isolated from seawater.</title>
        <authorList>
            <person name="Cheng H."/>
            <person name="Wu Y.-H."/>
            <person name="Guo L.-L."/>
            <person name="Xu X.-W."/>
        </authorList>
    </citation>
    <scope>NUCLEOTIDE SEQUENCE [LARGE SCALE GENOMIC DNA]</scope>
    <source>
        <strain evidence="6 8">72</strain>
    </source>
</reference>
<sequence length="108" mass="12168">MSIRIDFIAKVKFRTAKEGGRKSPAVEGYRPDLKFEFSESMFMAHQSWIEKDIVYPGDEIHARVTLASPHLLANKLAIGTGFTLNEGIYIVGYGQIEEIINPDLIKKV</sequence>
<feature type="domain" description="Translation elongation factor EFTu/EF1A C-terminal" evidence="5">
    <location>
        <begin position="6"/>
        <end position="99"/>
    </location>
</feature>
<dbReference type="Pfam" id="PF03143">
    <property type="entry name" value="GTP_EFTU_D3"/>
    <property type="match status" value="1"/>
</dbReference>
<evidence type="ECO:0000313" key="7">
    <source>
        <dbReference type="EMBL" id="TXJ98689.1"/>
    </source>
</evidence>
<keyword evidence="4" id="KW-0342">GTP-binding</keyword>
<dbReference type="InterPro" id="IPR004160">
    <property type="entry name" value="Transl_elong_EFTu/EF1A_C"/>
</dbReference>
<evidence type="ECO:0000256" key="3">
    <source>
        <dbReference type="ARBA" id="ARBA00022917"/>
    </source>
</evidence>
<dbReference type="GO" id="GO:0005525">
    <property type="term" value="F:GTP binding"/>
    <property type="evidence" value="ECO:0007669"/>
    <property type="project" value="UniProtKB-KW"/>
</dbReference>
<keyword evidence="2" id="KW-0251">Elongation factor</keyword>
<dbReference type="GO" id="GO:0003746">
    <property type="term" value="F:translation elongation factor activity"/>
    <property type="evidence" value="ECO:0007669"/>
    <property type="project" value="UniProtKB-KW"/>
</dbReference>
<comment type="caution">
    <text evidence="6">The sequence shown here is derived from an EMBL/GenBank/DDBJ whole genome shotgun (WGS) entry which is preliminary data.</text>
</comment>
<evidence type="ECO:0000259" key="5">
    <source>
        <dbReference type="Pfam" id="PF03143"/>
    </source>
</evidence>
<keyword evidence="9" id="KW-1185">Reference proteome</keyword>
<dbReference type="Gene3D" id="2.40.30.10">
    <property type="entry name" value="Translation factors"/>
    <property type="match status" value="1"/>
</dbReference>
<proteinExistence type="predicted"/>
<keyword evidence="1" id="KW-0547">Nucleotide-binding</keyword>
<reference evidence="7 9" key="2">
    <citation type="submission" date="2019-07" db="EMBL/GenBank/DDBJ databases">
        <title>Draft genome of two Muricauda strains isolated from deep sea.</title>
        <authorList>
            <person name="Sun C."/>
        </authorList>
    </citation>
    <scope>NUCLEOTIDE SEQUENCE [LARGE SCALE GENOMIC DNA]</scope>
    <source>
        <strain evidence="7 9">72</strain>
    </source>
</reference>
<evidence type="ECO:0000313" key="8">
    <source>
        <dbReference type="Proteomes" id="UP000266691"/>
    </source>
</evidence>
<evidence type="ECO:0000256" key="2">
    <source>
        <dbReference type="ARBA" id="ARBA00022768"/>
    </source>
</evidence>
<dbReference type="InterPro" id="IPR009001">
    <property type="entry name" value="Transl_elong_EF1A/Init_IF2_C"/>
</dbReference>
<evidence type="ECO:0000256" key="4">
    <source>
        <dbReference type="ARBA" id="ARBA00023134"/>
    </source>
</evidence>
<dbReference type="SUPFAM" id="SSF50465">
    <property type="entry name" value="EF-Tu/eEF-1alpha/eIF2-gamma C-terminal domain"/>
    <property type="match status" value="1"/>
</dbReference>
<keyword evidence="3" id="KW-0648">Protein biosynthesis</keyword>
<dbReference type="AlphaFoldDB" id="A0A3A1NNV3"/>
<dbReference type="EMBL" id="QXFI01000013">
    <property type="protein sequence ID" value="RIV45928.1"/>
    <property type="molecule type" value="Genomic_DNA"/>
</dbReference>
<dbReference type="Proteomes" id="UP000321621">
    <property type="component" value="Unassembled WGS sequence"/>
</dbReference>
<dbReference type="Proteomes" id="UP000266691">
    <property type="component" value="Unassembled WGS sequence"/>
</dbReference>
<evidence type="ECO:0000313" key="6">
    <source>
        <dbReference type="EMBL" id="RIV45928.1"/>
    </source>
</evidence>
<accession>A0A3A1NNV3</accession>
<name>A0A3A1NNV3_9FLAO</name>
<dbReference type="RefSeq" id="WP_119646416.1">
    <property type="nucleotide sequence ID" value="NZ_QXFI01000013.1"/>
</dbReference>
<protein>
    <recommendedName>
        <fullName evidence="5">Translation elongation factor EFTu/EF1A C-terminal domain-containing protein</fullName>
    </recommendedName>
</protein>
<organism evidence="6 8">
    <name type="scientific">Flagellimonas pelagia</name>
    <dbReference type="NCBI Taxonomy" id="2306998"/>
    <lineage>
        <taxon>Bacteria</taxon>
        <taxon>Pseudomonadati</taxon>
        <taxon>Bacteroidota</taxon>
        <taxon>Flavobacteriia</taxon>
        <taxon>Flavobacteriales</taxon>
        <taxon>Flavobacteriaceae</taxon>
        <taxon>Flagellimonas</taxon>
    </lineage>
</organism>
<evidence type="ECO:0000256" key="1">
    <source>
        <dbReference type="ARBA" id="ARBA00022741"/>
    </source>
</evidence>
<evidence type="ECO:0000313" key="9">
    <source>
        <dbReference type="Proteomes" id="UP000321621"/>
    </source>
</evidence>
<gene>
    <name evidence="6" type="ORF">D2V05_04960</name>
    <name evidence="7" type="ORF">FQ017_04925</name>
</gene>
<dbReference type="EMBL" id="VNWK01000013">
    <property type="protein sequence ID" value="TXJ98689.1"/>
    <property type="molecule type" value="Genomic_DNA"/>
</dbReference>
<dbReference type="OrthoDB" id="292264at2"/>